<evidence type="ECO:0000256" key="1">
    <source>
        <dbReference type="SAM" id="Phobius"/>
    </source>
</evidence>
<comment type="caution">
    <text evidence="2">The sequence shown here is derived from an EMBL/GenBank/DDBJ whole genome shotgun (WGS) entry which is preliminary data.</text>
</comment>
<protein>
    <recommendedName>
        <fullName evidence="4">VanZ-like domain-containing protein</fullName>
    </recommendedName>
</protein>
<organism evidence="2 3">
    <name type="scientific">Rhodoplanes serenus</name>
    <dbReference type="NCBI Taxonomy" id="200615"/>
    <lineage>
        <taxon>Bacteria</taxon>
        <taxon>Pseudomonadati</taxon>
        <taxon>Pseudomonadota</taxon>
        <taxon>Alphaproteobacteria</taxon>
        <taxon>Hyphomicrobiales</taxon>
        <taxon>Nitrobacteraceae</taxon>
        <taxon>Rhodoplanes</taxon>
    </lineage>
</organism>
<feature type="transmembrane region" description="Helical" evidence="1">
    <location>
        <begin position="56"/>
        <end position="74"/>
    </location>
</feature>
<gene>
    <name evidence="2" type="ORF">RHODGE_RHODGE_02873</name>
</gene>
<name>A0A3S4FDQ9_9BRAD</name>
<feature type="transmembrane region" description="Helical" evidence="1">
    <location>
        <begin position="106"/>
        <end position="126"/>
    </location>
</feature>
<dbReference type="RefSeq" id="WP_129609532.1">
    <property type="nucleotide sequence ID" value="NZ_UWOC01000152.1"/>
</dbReference>
<dbReference type="OrthoDB" id="8101133at2"/>
<keyword evidence="1" id="KW-1133">Transmembrane helix</keyword>
<accession>A0A3S4FDQ9</accession>
<evidence type="ECO:0008006" key="4">
    <source>
        <dbReference type="Google" id="ProtNLM"/>
    </source>
</evidence>
<feature type="transmembrane region" description="Helical" evidence="1">
    <location>
        <begin position="26"/>
        <end position="44"/>
    </location>
</feature>
<evidence type="ECO:0000313" key="2">
    <source>
        <dbReference type="EMBL" id="VCU09704.1"/>
    </source>
</evidence>
<keyword evidence="1" id="KW-0812">Transmembrane</keyword>
<dbReference type="Proteomes" id="UP000289200">
    <property type="component" value="Unassembled WGS sequence"/>
</dbReference>
<proteinExistence type="predicted"/>
<keyword evidence="3" id="KW-1185">Reference proteome</keyword>
<dbReference type="AlphaFoldDB" id="A0A3S4FDQ9"/>
<reference evidence="3" key="1">
    <citation type="submission" date="2018-10" db="EMBL/GenBank/DDBJ databases">
        <authorList>
            <person name="Peiro R."/>
            <person name="Begona"/>
            <person name="Cbmso G."/>
            <person name="Lopez M."/>
            <person name="Gonzalez S."/>
            <person name="Sacristan E."/>
            <person name="Castillo E."/>
        </authorList>
    </citation>
    <scope>NUCLEOTIDE SEQUENCE [LARGE SCALE GENOMIC DNA]</scope>
</reference>
<evidence type="ECO:0000313" key="3">
    <source>
        <dbReference type="Proteomes" id="UP000289200"/>
    </source>
</evidence>
<dbReference type="EMBL" id="UWOC01000152">
    <property type="protein sequence ID" value="VCU09704.1"/>
    <property type="molecule type" value="Genomic_DNA"/>
</dbReference>
<sequence>MTSITPDRGSGRAVVASWPVTLGLPLARVATAIGAASILLLSVVPPGLRPVTGPHAAEHALAFLVLGVAAGLALPGRLPIHLLLAAGFTAAIELAQIPVPGRHARLADFAVDLTAAAIGLALVAAARHRLARATRAAR</sequence>
<keyword evidence="1" id="KW-0472">Membrane</keyword>